<dbReference type="AlphaFoldDB" id="A0A212LY53"/>
<keyword evidence="4 8" id="KW-0285">Flavoprotein</keyword>
<dbReference type="InterPro" id="IPR003171">
    <property type="entry name" value="Mehydrof_redctse-like"/>
</dbReference>
<evidence type="ECO:0000256" key="4">
    <source>
        <dbReference type="ARBA" id="ARBA00022630"/>
    </source>
</evidence>
<dbReference type="PANTHER" id="PTHR45754">
    <property type="entry name" value="METHYLENETETRAHYDROFOLATE REDUCTASE"/>
    <property type="match status" value="1"/>
</dbReference>
<dbReference type="EMBL" id="FMJE01000005">
    <property type="protein sequence ID" value="SCM82505.1"/>
    <property type="molecule type" value="Genomic_DNA"/>
</dbReference>
<dbReference type="GO" id="GO:0005829">
    <property type="term" value="C:cytosol"/>
    <property type="evidence" value="ECO:0007669"/>
    <property type="project" value="TreeGrafter"/>
</dbReference>
<keyword evidence="6 8" id="KW-0560">Oxidoreductase</keyword>
<protein>
    <recommendedName>
        <fullName evidence="8">Methylenetetrahydrofolate reductase</fullName>
    </recommendedName>
</protein>
<evidence type="ECO:0000256" key="7">
    <source>
        <dbReference type="ARBA" id="ARBA00048628"/>
    </source>
</evidence>
<name>A0A212LY53_9FIRM</name>
<evidence type="ECO:0000256" key="1">
    <source>
        <dbReference type="ARBA" id="ARBA00001974"/>
    </source>
</evidence>
<dbReference type="Pfam" id="PF02219">
    <property type="entry name" value="MTHFR"/>
    <property type="match status" value="1"/>
</dbReference>
<dbReference type="InterPro" id="IPR029041">
    <property type="entry name" value="FAD-linked_oxidoreductase-like"/>
</dbReference>
<evidence type="ECO:0000256" key="5">
    <source>
        <dbReference type="ARBA" id="ARBA00022827"/>
    </source>
</evidence>
<evidence type="ECO:0000256" key="6">
    <source>
        <dbReference type="ARBA" id="ARBA00023002"/>
    </source>
</evidence>
<evidence type="ECO:0000313" key="9">
    <source>
        <dbReference type="EMBL" id="SCM82505.1"/>
    </source>
</evidence>
<evidence type="ECO:0000256" key="2">
    <source>
        <dbReference type="ARBA" id="ARBA00004777"/>
    </source>
</evidence>
<dbReference type="PANTHER" id="PTHR45754:SF3">
    <property type="entry name" value="METHYLENETETRAHYDROFOLATE REDUCTASE (NADPH)"/>
    <property type="match status" value="1"/>
</dbReference>
<comment type="cofactor">
    <cofactor evidence="1 8">
        <name>FAD</name>
        <dbReference type="ChEBI" id="CHEBI:57692"/>
    </cofactor>
</comment>
<dbReference type="GO" id="GO:0009086">
    <property type="term" value="P:methionine biosynthetic process"/>
    <property type="evidence" value="ECO:0007669"/>
    <property type="project" value="TreeGrafter"/>
</dbReference>
<evidence type="ECO:0000256" key="8">
    <source>
        <dbReference type="RuleBase" id="RU003862"/>
    </source>
</evidence>
<proteinExistence type="inferred from homology"/>
<reference evidence="9" key="1">
    <citation type="submission" date="2016-08" db="EMBL/GenBank/DDBJ databases">
        <authorList>
            <person name="Seilhamer J.J."/>
        </authorList>
    </citation>
    <scope>NUCLEOTIDE SEQUENCE</scope>
    <source>
        <strain evidence="9">86</strain>
    </source>
</reference>
<comment type="pathway">
    <text evidence="2 8">One-carbon metabolism; tetrahydrofolate interconversion.</text>
</comment>
<dbReference type="CDD" id="cd00537">
    <property type="entry name" value="MTHFR"/>
    <property type="match status" value="1"/>
</dbReference>
<dbReference type="GO" id="GO:0035999">
    <property type="term" value="P:tetrahydrofolate interconversion"/>
    <property type="evidence" value="ECO:0007669"/>
    <property type="project" value="UniProtKB-UniPathway"/>
</dbReference>
<dbReference type="SUPFAM" id="SSF51730">
    <property type="entry name" value="FAD-linked oxidoreductase"/>
    <property type="match status" value="1"/>
</dbReference>
<dbReference type="GO" id="GO:0106312">
    <property type="term" value="F:methylenetetrahydrofolate reductase (NADH) activity"/>
    <property type="evidence" value="ECO:0007669"/>
    <property type="project" value="UniProtKB-EC"/>
</dbReference>
<sequence>MTLIDKLGKSFVFTTELGGINGTDIEGSITKLKEYDGVDAINIHDCPNARLRMNSVMAAAIIKQVAGVETIPHFTCRDRSLLGTQADLLGAHALGIRYLLPTTGDGPQHGPYQSSAVYDYNTAKLIELIKSFNQGKDANGEAFTGQTQFAVAATATPGAANLAAETVNMQRKISAGADFFQTQPVYDPEQAGRFIDKAKSLGKPVLLGLMPLKSLKMAEFVNKNVAGVTVPAQILTEMEQGKTGFEIACEFICQIYRQVDGIHIFGMGDVAVTNKVVAFTRELLNRR</sequence>
<gene>
    <name evidence="9" type="ORF">KL86SPO_50276</name>
</gene>
<accession>A0A212LY53</accession>
<dbReference type="UniPathway" id="UPA00193"/>
<dbReference type="Gene3D" id="3.20.20.220">
    <property type="match status" value="1"/>
</dbReference>
<dbReference type="GO" id="GO:0071949">
    <property type="term" value="F:FAD binding"/>
    <property type="evidence" value="ECO:0007669"/>
    <property type="project" value="TreeGrafter"/>
</dbReference>
<dbReference type="RefSeq" id="WP_288185168.1">
    <property type="nucleotide sequence ID" value="NZ_LT608335.1"/>
</dbReference>
<comment type="similarity">
    <text evidence="3 8">Belongs to the methylenetetrahydrofolate reductase family.</text>
</comment>
<organism evidence="9">
    <name type="scientific">uncultured Sporomusa sp</name>
    <dbReference type="NCBI Taxonomy" id="307249"/>
    <lineage>
        <taxon>Bacteria</taxon>
        <taxon>Bacillati</taxon>
        <taxon>Bacillota</taxon>
        <taxon>Negativicutes</taxon>
        <taxon>Selenomonadales</taxon>
        <taxon>Sporomusaceae</taxon>
        <taxon>Sporomusa</taxon>
        <taxon>environmental samples</taxon>
    </lineage>
</organism>
<comment type="catalytic activity">
    <reaction evidence="7">
        <text>(6S)-5-methyl-5,6,7,8-tetrahydrofolate + NAD(+) = (6R)-5,10-methylene-5,6,7,8-tetrahydrofolate + NADH + H(+)</text>
        <dbReference type="Rhea" id="RHEA:19821"/>
        <dbReference type="ChEBI" id="CHEBI:15378"/>
        <dbReference type="ChEBI" id="CHEBI:15636"/>
        <dbReference type="ChEBI" id="CHEBI:18608"/>
        <dbReference type="ChEBI" id="CHEBI:57540"/>
        <dbReference type="ChEBI" id="CHEBI:57945"/>
        <dbReference type="EC" id="1.5.1.54"/>
    </reaction>
    <physiologicalReaction direction="right-to-left" evidence="7">
        <dbReference type="Rhea" id="RHEA:19823"/>
    </physiologicalReaction>
</comment>
<evidence type="ECO:0000256" key="3">
    <source>
        <dbReference type="ARBA" id="ARBA00006743"/>
    </source>
</evidence>
<keyword evidence="5 8" id="KW-0274">FAD</keyword>